<sequence length="154" mass="16280">MTNLSPVTLERVIATMKSFDVDLEPLGDDDVAAVATLNDTAMTFAVLGSSLIVRGDVVTERTLADADPTLHLAANQINSVTFGARATIAEHAENLIVRTERDIPIAAGMNDEQLNTSLRGAVDAVLAAQDGIRAAAEDLEELRKQVEAELDGPA</sequence>
<dbReference type="RefSeq" id="WP_377000288.1">
    <property type="nucleotide sequence ID" value="NZ_JBHSQE010000002.1"/>
</dbReference>
<reference evidence="3" key="1">
    <citation type="journal article" date="2019" name="Int. J. Syst. Evol. Microbiol.">
        <title>The Global Catalogue of Microorganisms (GCM) 10K type strain sequencing project: providing services to taxonomists for standard genome sequencing and annotation.</title>
        <authorList>
            <consortium name="The Broad Institute Genomics Platform"/>
            <consortium name="The Broad Institute Genome Sequencing Center for Infectious Disease"/>
            <person name="Wu L."/>
            <person name="Ma J."/>
        </authorList>
    </citation>
    <scope>NUCLEOTIDE SEQUENCE [LARGE SCALE GENOMIC DNA]</scope>
    <source>
        <strain evidence="3">CCUG 51943</strain>
    </source>
</reference>
<dbReference type="Pfam" id="PF10722">
    <property type="entry name" value="YbjN"/>
    <property type="match status" value="1"/>
</dbReference>
<protein>
    <submittedName>
        <fullName evidence="2">YbjN domain-containing protein</fullName>
    </submittedName>
</protein>
<gene>
    <name evidence="2" type="ORF">ACFPUZ_04500</name>
</gene>
<keyword evidence="1" id="KW-0175">Coiled coil</keyword>
<keyword evidence="3" id="KW-1185">Reference proteome</keyword>
<dbReference type="Proteomes" id="UP001596244">
    <property type="component" value="Unassembled WGS sequence"/>
</dbReference>
<proteinExistence type="predicted"/>
<organism evidence="2 3">
    <name type="scientific">Corynebacterium nasicanis</name>
    <dbReference type="NCBI Taxonomy" id="1448267"/>
    <lineage>
        <taxon>Bacteria</taxon>
        <taxon>Bacillati</taxon>
        <taxon>Actinomycetota</taxon>
        <taxon>Actinomycetes</taxon>
        <taxon>Mycobacteriales</taxon>
        <taxon>Corynebacteriaceae</taxon>
        <taxon>Corynebacterium</taxon>
    </lineage>
</organism>
<evidence type="ECO:0000256" key="1">
    <source>
        <dbReference type="SAM" id="Coils"/>
    </source>
</evidence>
<evidence type="ECO:0000313" key="2">
    <source>
        <dbReference type="EMBL" id="MFC6146065.1"/>
    </source>
</evidence>
<accession>A0ABW1QBV3</accession>
<dbReference type="InterPro" id="IPR019660">
    <property type="entry name" value="Put_sensory_transdc_reg_YbjN"/>
</dbReference>
<name>A0ABW1QBV3_9CORY</name>
<comment type="caution">
    <text evidence="2">The sequence shown here is derived from an EMBL/GenBank/DDBJ whole genome shotgun (WGS) entry which is preliminary data.</text>
</comment>
<dbReference type="EMBL" id="JBHSQE010000002">
    <property type="protein sequence ID" value="MFC6146065.1"/>
    <property type="molecule type" value="Genomic_DNA"/>
</dbReference>
<evidence type="ECO:0000313" key="3">
    <source>
        <dbReference type="Proteomes" id="UP001596244"/>
    </source>
</evidence>
<feature type="coiled-coil region" evidence="1">
    <location>
        <begin position="125"/>
        <end position="152"/>
    </location>
</feature>